<evidence type="ECO:0000256" key="4">
    <source>
        <dbReference type="ARBA" id="ARBA00023136"/>
    </source>
</evidence>
<evidence type="ECO:0000256" key="3">
    <source>
        <dbReference type="ARBA" id="ARBA00022989"/>
    </source>
</evidence>
<dbReference type="Proteomes" id="UP000014760">
    <property type="component" value="Unassembled WGS sequence"/>
</dbReference>
<dbReference type="PROSITE" id="PS50262">
    <property type="entry name" value="G_PROTEIN_RECEP_F1_2"/>
    <property type="match status" value="1"/>
</dbReference>
<dbReference type="Pfam" id="PF00001">
    <property type="entry name" value="7tm_1"/>
    <property type="match status" value="1"/>
</dbReference>
<feature type="transmembrane region" description="Helical" evidence="5">
    <location>
        <begin position="120"/>
        <end position="144"/>
    </location>
</feature>
<organism evidence="7">
    <name type="scientific">Capitella teleta</name>
    <name type="common">Polychaete worm</name>
    <dbReference type="NCBI Taxonomy" id="283909"/>
    <lineage>
        <taxon>Eukaryota</taxon>
        <taxon>Metazoa</taxon>
        <taxon>Spiralia</taxon>
        <taxon>Lophotrochozoa</taxon>
        <taxon>Annelida</taxon>
        <taxon>Polychaeta</taxon>
        <taxon>Sedentaria</taxon>
        <taxon>Scolecida</taxon>
        <taxon>Capitellidae</taxon>
        <taxon>Capitella</taxon>
    </lineage>
</organism>
<keyword evidence="4 5" id="KW-0472">Membrane</keyword>
<dbReference type="PANTHER" id="PTHR46641:SF2">
    <property type="entry name" value="FMRFAMIDE RECEPTOR"/>
    <property type="match status" value="1"/>
</dbReference>
<reference evidence="7 9" key="2">
    <citation type="journal article" date="2013" name="Nature">
        <title>Insights into bilaterian evolution from three spiralian genomes.</title>
        <authorList>
            <person name="Simakov O."/>
            <person name="Marletaz F."/>
            <person name="Cho S.J."/>
            <person name="Edsinger-Gonzales E."/>
            <person name="Havlak P."/>
            <person name="Hellsten U."/>
            <person name="Kuo D.H."/>
            <person name="Larsson T."/>
            <person name="Lv J."/>
            <person name="Arendt D."/>
            <person name="Savage R."/>
            <person name="Osoegawa K."/>
            <person name="de Jong P."/>
            <person name="Grimwood J."/>
            <person name="Chapman J.A."/>
            <person name="Shapiro H."/>
            <person name="Aerts A."/>
            <person name="Otillar R.P."/>
            <person name="Terry A.Y."/>
            <person name="Boore J.L."/>
            <person name="Grigoriev I.V."/>
            <person name="Lindberg D.R."/>
            <person name="Seaver E.C."/>
            <person name="Weisblat D.A."/>
            <person name="Putnam N.H."/>
            <person name="Rokhsar D.S."/>
        </authorList>
    </citation>
    <scope>NUCLEOTIDE SEQUENCE</scope>
    <source>
        <strain evidence="7 9">I ESC-2004</strain>
    </source>
</reference>
<protein>
    <recommendedName>
        <fullName evidence="6">G-protein coupled receptors family 1 profile domain-containing protein</fullName>
    </recommendedName>
</protein>
<keyword evidence="2 5" id="KW-0812">Transmembrane</keyword>
<gene>
    <name evidence="7" type="ORF">CAPTEDRAFT_187569</name>
</gene>
<evidence type="ECO:0000256" key="2">
    <source>
        <dbReference type="ARBA" id="ARBA00022692"/>
    </source>
</evidence>
<comment type="subcellular location">
    <subcellularLocation>
        <location evidence="1">Membrane</location>
    </subcellularLocation>
</comment>
<evidence type="ECO:0000256" key="5">
    <source>
        <dbReference type="SAM" id="Phobius"/>
    </source>
</evidence>
<dbReference type="InterPro" id="IPR052954">
    <property type="entry name" value="GPCR-Ligand_Int"/>
</dbReference>
<dbReference type="AlphaFoldDB" id="R7UJZ1"/>
<feature type="transmembrane region" description="Helical" evidence="5">
    <location>
        <begin position="36"/>
        <end position="60"/>
    </location>
</feature>
<evidence type="ECO:0000313" key="9">
    <source>
        <dbReference type="Proteomes" id="UP000014760"/>
    </source>
</evidence>
<dbReference type="InterPro" id="IPR017452">
    <property type="entry name" value="GPCR_Rhodpsn_7TM"/>
</dbReference>
<dbReference type="PRINTS" id="PR00237">
    <property type="entry name" value="GPCRRHODOPSN"/>
</dbReference>
<accession>R7UJZ1</accession>
<feature type="transmembrane region" description="Helical" evidence="5">
    <location>
        <begin position="267"/>
        <end position="287"/>
    </location>
</feature>
<name>R7UJZ1_CAPTE</name>
<feature type="transmembrane region" description="Helical" evidence="5">
    <location>
        <begin position="307"/>
        <end position="326"/>
    </location>
</feature>
<feature type="transmembrane region" description="Helical" evidence="5">
    <location>
        <begin position="72"/>
        <end position="100"/>
    </location>
</feature>
<dbReference type="GO" id="GO:0004930">
    <property type="term" value="F:G protein-coupled receptor activity"/>
    <property type="evidence" value="ECO:0007669"/>
    <property type="project" value="InterPro"/>
</dbReference>
<dbReference type="Gene3D" id="1.20.1070.10">
    <property type="entry name" value="Rhodopsin 7-helix transmembrane proteins"/>
    <property type="match status" value="1"/>
</dbReference>
<sequence>MTEANEGSWPMTSSSVDTAVHDYSKYAFQDTLICRAYRFGVAGVLQGILVLFGLAGNLLTMKILWRYRNKTATYLCLFWLALADLLVVGQLGFLSIPSAFAKETGSVMFSNDLLVYNSVYVAFGISFSLLVSTWLTVVVTWFRYVSVCLPYKVKEYCNLRVAKIQVFIIILTSVCFSFPRIFESKIVPHHPGATMIKPKFTPFAKTWSYSVVYSMIINYTVSFGLPIILLTVMTVRLMLTLKATRTRRDGMLANNDGSVHDELHKSLIVVIVIFIITRIFEPIRIILTFVYPGQKHCGQILFYYEMWAQIMSVTNSAVNVIVYILFTPRFKKKQLVINISVEASSIFLGEINKTLCDMNSYVVTEVQLRLSGCKIVF</sequence>
<dbReference type="GO" id="GO:0016020">
    <property type="term" value="C:membrane"/>
    <property type="evidence" value="ECO:0007669"/>
    <property type="project" value="UniProtKB-SubCell"/>
</dbReference>
<feature type="transmembrane region" description="Helical" evidence="5">
    <location>
        <begin position="216"/>
        <end position="239"/>
    </location>
</feature>
<reference evidence="8" key="3">
    <citation type="submission" date="2015-06" db="UniProtKB">
        <authorList>
            <consortium name="EnsemblMetazoa"/>
        </authorList>
    </citation>
    <scope>IDENTIFICATION</scope>
</reference>
<evidence type="ECO:0000313" key="7">
    <source>
        <dbReference type="EMBL" id="ELU04113.1"/>
    </source>
</evidence>
<keyword evidence="9" id="KW-1185">Reference proteome</keyword>
<evidence type="ECO:0000259" key="6">
    <source>
        <dbReference type="PROSITE" id="PS50262"/>
    </source>
</evidence>
<dbReference type="SUPFAM" id="SSF81321">
    <property type="entry name" value="Family A G protein-coupled receptor-like"/>
    <property type="match status" value="1"/>
</dbReference>
<dbReference type="CDD" id="cd14978">
    <property type="entry name" value="7tmA_FMRFamide_R-like"/>
    <property type="match status" value="1"/>
</dbReference>
<dbReference type="OMA" id="VETRAYM"/>
<dbReference type="HOGENOM" id="CLU_009579_24_7_1"/>
<dbReference type="EnsemblMetazoa" id="CapteT187569">
    <property type="protein sequence ID" value="CapteP187569"/>
    <property type="gene ID" value="CapteG187569"/>
</dbReference>
<dbReference type="STRING" id="283909.R7UJZ1"/>
<evidence type="ECO:0000313" key="8">
    <source>
        <dbReference type="EnsemblMetazoa" id="CapteP187569"/>
    </source>
</evidence>
<dbReference type="InterPro" id="IPR000276">
    <property type="entry name" value="GPCR_Rhodpsn"/>
</dbReference>
<reference evidence="9" key="1">
    <citation type="submission" date="2012-12" db="EMBL/GenBank/DDBJ databases">
        <authorList>
            <person name="Hellsten U."/>
            <person name="Grimwood J."/>
            <person name="Chapman J.A."/>
            <person name="Shapiro H."/>
            <person name="Aerts A."/>
            <person name="Otillar R.P."/>
            <person name="Terry A.Y."/>
            <person name="Boore J.L."/>
            <person name="Simakov O."/>
            <person name="Marletaz F."/>
            <person name="Cho S.-J."/>
            <person name="Edsinger-Gonzales E."/>
            <person name="Havlak P."/>
            <person name="Kuo D.-H."/>
            <person name="Larsson T."/>
            <person name="Lv J."/>
            <person name="Arendt D."/>
            <person name="Savage R."/>
            <person name="Osoegawa K."/>
            <person name="de Jong P."/>
            <person name="Lindberg D.R."/>
            <person name="Seaver E.C."/>
            <person name="Weisblat D.A."/>
            <person name="Putnam N.H."/>
            <person name="Grigoriev I.V."/>
            <person name="Rokhsar D.S."/>
        </authorList>
    </citation>
    <scope>NUCLEOTIDE SEQUENCE</scope>
    <source>
        <strain evidence="9">I ESC-2004</strain>
    </source>
</reference>
<feature type="domain" description="G-protein coupled receptors family 1 profile" evidence="6">
    <location>
        <begin position="56"/>
        <end position="323"/>
    </location>
</feature>
<dbReference type="EMBL" id="AMQN01001456">
    <property type="status" value="NOT_ANNOTATED_CDS"/>
    <property type="molecule type" value="Genomic_DNA"/>
</dbReference>
<keyword evidence="3 5" id="KW-1133">Transmembrane helix</keyword>
<dbReference type="PANTHER" id="PTHR46641">
    <property type="entry name" value="FMRFAMIDE RECEPTOR-RELATED"/>
    <property type="match status" value="1"/>
</dbReference>
<evidence type="ECO:0000256" key="1">
    <source>
        <dbReference type="ARBA" id="ARBA00004370"/>
    </source>
</evidence>
<feature type="transmembrane region" description="Helical" evidence="5">
    <location>
        <begin position="164"/>
        <end position="182"/>
    </location>
</feature>
<proteinExistence type="predicted"/>
<dbReference type="EMBL" id="KB302615">
    <property type="protein sequence ID" value="ELU04113.1"/>
    <property type="molecule type" value="Genomic_DNA"/>
</dbReference>